<protein>
    <submittedName>
        <fullName evidence="4">N-acetylglucosaminyltransferase</fullName>
    </submittedName>
</protein>
<dbReference type="InterPro" id="IPR001173">
    <property type="entry name" value="Glyco_trans_2-like"/>
</dbReference>
<gene>
    <name evidence="4" type="ORF">LsR_00078</name>
</gene>
<keyword evidence="1 4" id="KW-0328">Glycosyltransferase</keyword>
<dbReference type="PANTHER" id="PTHR22916:SF51">
    <property type="entry name" value="GLYCOSYLTRANSFERASE EPSH-RELATED"/>
    <property type="match status" value="1"/>
</dbReference>
<dbReference type="Gene3D" id="3.90.550.10">
    <property type="entry name" value="Spore Coat Polysaccharide Biosynthesis Protein SpsA, Chain A"/>
    <property type="match status" value="1"/>
</dbReference>
<evidence type="ECO:0000313" key="5">
    <source>
        <dbReference type="Proteomes" id="UP000035027"/>
    </source>
</evidence>
<dbReference type="RefSeq" id="WP_047034941.1">
    <property type="nucleotide sequence ID" value="NZ_CP011403.1"/>
</dbReference>
<feature type="domain" description="Glycosyltransferase 2-like" evidence="3">
    <location>
        <begin position="7"/>
        <end position="129"/>
    </location>
</feature>
<name>A0A0F7PU98_9LACO</name>
<dbReference type="PATRIC" id="fig|1194971.3.peg.76"/>
<dbReference type="PANTHER" id="PTHR22916">
    <property type="entry name" value="GLYCOSYLTRANSFERASE"/>
    <property type="match status" value="1"/>
</dbReference>
<dbReference type="GO" id="GO:0016757">
    <property type="term" value="F:glycosyltransferase activity"/>
    <property type="evidence" value="ECO:0007669"/>
    <property type="project" value="UniProtKB-KW"/>
</dbReference>
<dbReference type="SUPFAM" id="SSF53448">
    <property type="entry name" value="Nucleotide-diphospho-sugar transferases"/>
    <property type="match status" value="1"/>
</dbReference>
<dbReference type="AlphaFoldDB" id="A0A0F7PU98"/>
<evidence type="ECO:0000259" key="3">
    <source>
        <dbReference type="Pfam" id="PF00535"/>
    </source>
</evidence>
<dbReference type="Pfam" id="PF00535">
    <property type="entry name" value="Glycos_transf_2"/>
    <property type="match status" value="1"/>
</dbReference>
<dbReference type="Proteomes" id="UP000035027">
    <property type="component" value="Chromosome"/>
</dbReference>
<dbReference type="InterPro" id="IPR029044">
    <property type="entry name" value="Nucleotide-diphossugar_trans"/>
</dbReference>
<organism evidence="4 5">
    <name type="scientific">Ligilactobacillus salivarius str. Ren</name>
    <dbReference type="NCBI Taxonomy" id="1194971"/>
    <lineage>
        <taxon>Bacteria</taxon>
        <taxon>Bacillati</taxon>
        <taxon>Bacillota</taxon>
        <taxon>Bacilli</taxon>
        <taxon>Lactobacillales</taxon>
        <taxon>Lactobacillaceae</taxon>
        <taxon>Ligilactobacillus</taxon>
    </lineage>
</organism>
<reference evidence="4 5" key="1">
    <citation type="submission" date="2015-05" db="EMBL/GenBank/DDBJ databases">
        <title>Complete genome sequence of Lactobacillus salivarius Ren, a probiotic strain with antitumor activity.</title>
        <authorList>
            <person name="Sun E."/>
            <person name="Zhao L."/>
            <person name="Liu S."/>
            <person name="Zhang M."/>
            <person name="Guo H."/>
            <person name="Ren F."/>
        </authorList>
    </citation>
    <scope>NUCLEOTIDE SEQUENCE [LARGE SCALE GENOMIC DNA]</scope>
    <source>
        <strain evidence="4 5">Ren</strain>
    </source>
</reference>
<evidence type="ECO:0000313" key="4">
    <source>
        <dbReference type="EMBL" id="AKI03631.1"/>
    </source>
</evidence>
<proteinExistence type="predicted"/>
<accession>A0A0F7PU98</accession>
<dbReference type="EMBL" id="CP011403">
    <property type="protein sequence ID" value="AKI03631.1"/>
    <property type="molecule type" value="Genomic_DNA"/>
</dbReference>
<evidence type="ECO:0000256" key="1">
    <source>
        <dbReference type="ARBA" id="ARBA00022676"/>
    </source>
</evidence>
<keyword evidence="2 4" id="KW-0808">Transferase</keyword>
<sequence>MEDYLITIVIPMYNVENSIERLIISISKAFKDQESVVEVLAIDDGSTDKTVKIFENLQKKNQALALKLIRNSHGGVSKARNTGIKYSKGRYITFVDSDDELALVDVVDLKEKLAQNAEVIIFDTDRNETIDLNKDDNRAEVLAEIAMLGKHAISTGIQDKIYLRSFLIENKIAFNDKLRVGGDTLFVFDAVSLANKVVETNSKFYVVHDSSSVHLFNEYNVTNELLFRKYLLEILSRLESNSIIEKIKIRFGITGIIFLIECYFAPLVRTGRLTYTEAKVKLEDIVREGQYEGFDSNIFDKALSKRGKIFRRLINKGMFKTVIFLLNTEDRIKGINRI</sequence>
<dbReference type="CDD" id="cd00761">
    <property type="entry name" value="Glyco_tranf_GTA_type"/>
    <property type="match status" value="1"/>
</dbReference>
<evidence type="ECO:0000256" key="2">
    <source>
        <dbReference type="ARBA" id="ARBA00022679"/>
    </source>
</evidence>